<dbReference type="Pfam" id="PF13365">
    <property type="entry name" value="Trypsin_2"/>
    <property type="match status" value="1"/>
</dbReference>
<dbReference type="GO" id="GO:0008237">
    <property type="term" value="F:metallopeptidase activity"/>
    <property type="evidence" value="ECO:0007669"/>
    <property type="project" value="UniProtKB-KW"/>
</dbReference>
<dbReference type="GO" id="GO:0004252">
    <property type="term" value="F:serine-type endopeptidase activity"/>
    <property type="evidence" value="ECO:0007669"/>
    <property type="project" value="InterPro"/>
</dbReference>
<keyword evidence="9" id="KW-1185">Reference proteome</keyword>
<name>A0A9W6SI11_9ACTN</name>
<keyword evidence="8" id="KW-0482">Metalloprotease</keyword>
<comment type="caution">
    <text evidence="8">The sequence shown here is derived from an EMBL/GenBank/DDBJ whole genome shotgun (WGS) entry which is preliminary data.</text>
</comment>
<feature type="region of interest" description="Disordered" evidence="7">
    <location>
        <begin position="57"/>
        <end position="91"/>
    </location>
</feature>
<dbReference type="InterPro" id="IPR028301">
    <property type="entry name" value="V8_his_AS"/>
</dbReference>
<evidence type="ECO:0000313" key="8">
    <source>
        <dbReference type="EMBL" id="GLZ76363.1"/>
    </source>
</evidence>
<evidence type="ECO:0000256" key="1">
    <source>
        <dbReference type="ARBA" id="ARBA00008764"/>
    </source>
</evidence>
<dbReference type="InterPro" id="IPR009003">
    <property type="entry name" value="Peptidase_S1_PA"/>
</dbReference>
<dbReference type="SUPFAM" id="SSF50494">
    <property type="entry name" value="Trypsin-like serine proteases"/>
    <property type="match status" value="1"/>
</dbReference>
<dbReference type="PANTHER" id="PTHR15462">
    <property type="entry name" value="SERINE PROTEASE"/>
    <property type="match status" value="1"/>
</dbReference>
<dbReference type="EMBL" id="BSTX01000001">
    <property type="protein sequence ID" value="GLZ76363.1"/>
    <property type="molecule type" value="Genomic_DNA"/>
</dbReference>
<dbReference type="Proteomes" id="UP001165079">
    <property type="component" value="Unassembled WGS sequence"/>
</dbReference>
<proteinExistence type="inferred from homology"/>
<dbReference type="PROSITE" id="PS00134">
    <property type="entry name" value="TRYPSIN_HIS"/>
    <property type="match status" value="1"/>
</dbReference>
<dbReference type="PANTHER" id="PTHR15462:SF8">
    <property type="entry name" value="SERINE PROTEASE"/>
    <property type="match status" value="1"/>
</dbReference>
<evidence type="ECO:0000313" key="9">
    <source>
        <dbReference type="Proteomes" id="UP001165079"/>
    </source>
</evidence>
<dbReference type="RefSeq" id="WP_285661544.1">
    <property type="nucleotide sequence ID" value="NZ_BSTX01000001.1"/>
</dbReference>
<sequence>MPAAIRIPIALTAGLLLLAAPVSAEDTADPSTAVASDGTTADPADLAATIDGDVVVATPPADQPVADGSDPTPAEMKEGTPGDPHGAGVDSVVGEDERYQTTPANWWPASATAQITRTVNGVVSAHCTGWLIGANTVVTAGHCVYPRDGAEWYPAAEFTVWPGRDGASTPYGSCGVTTLHSVLGWTRDFADGWDYGAMKLNCTVGQNTGAFGFMWTDAVQDGTATYNRGYGGDKPWGTQWASYDQVRATKDRELFYWHDTAGGNSGGPVYTYANSTCGPCAIAVHAHGFHGESSPESDHNSGPRVTEAVYNNLVHWRDL</sequence>
<dbReference type="InterPro" id="IPR043504">
    <property type="entry name" value="Peptidase_S1_PA_chymotrypsin"/>
</dbReference>
<keyword evidence="4 6" id="KW-0378">Hydrolase</keyword>
<organism evidence="8 9">
    <name type="scientific">Actinorhabdospora filicis</name>
    <dbReference type="NCBI Taxonomy" id="1785913"/>
    <lineage>
        <taxon>Bacteria</taxon>
        <taxon>Bacillati</taxon>
        <taxon>Actinomycetota</taxon>
        <taxon>Actinomycetes</taxon>
        <taxon>Micromonosporales</taxon>
        <taxon>Micromonosporaceae</taxon>
        <taxon>Actinorhabdospora</taxon>
    </lineage>
</organism>
<dbReference type="EC" id="3.4.21.-" evidence="6"/>
<feature type="signal peptide" evidence="6">
    <location>
        <begin position="1"/>
        <end position="24"/>
    </location>
</feature>
<dbReference type="GO" id="GO:0006508">
    <property type="term" value="P:proteolysis"/>
    <property type="evidence" value="ECO:0007669"/>
    <property type="project" value="UniProtKB-KW"/>
</dbReference>
<gene>
    <name evidence="8" type="primary">mpr</name>
    <name evidence="8" type="ORF">Afil01_11700</name>
</gene>
<dbReference type="InterPro" id="IPR008256">
    <property type="entry name" value="Peptidase_S1B"/>
</dbReference>
<keyword evidence="2 6" id="KW-0645">Protease</keyword>
<dbReference type="PROSITE" id="PS00672">
    <property type="entry name" value="V8_HIS"/>
    <property type="match status" value="1"/>
</dbReference>
<comment type="similarity">
    <text evidence="1 6">Belongs to the peptidase S1B family.</text>
</comment>
<dbReference type="InterPro" id="IPR018114">
    <property type="entry name" value="TRYPSIN_HIS"/>
</dbReference>
<feature type="chain" id="PRO_5041021428" description="Serine protease" evidence="6">
    <location>
        <begin position="25"/>
        <end position="319"/>
    </location>
</feature>
<evidence type="ECO:0000256" key="5">
    <source>
        <dbReference type="ARBA" id="ARBA00022825"/>
    </source>
</evidence>
<dbReference type="AlphaFoldDB" id="A0A9W6SI11"/>
<evidence type="ECO:0000256" key="4">
    <source>
        <dbReference type="ARBA" id="ARBA00022801"/>
    </source>
</evidence>
<evidence type="ECO:0000256" key="6">
    <source>
        <dbReference type="RuleBase" id="RU004296"/>
    </source>
</evidence>
<dbReference type="InterPro" id="IPR050966">
    <property type="entry name" value="Glutamyl_endopeptidase"/>
</dbReference>
<reference evidence="8" key="1">
    <citation type="submission" date="2023-03" db="EMBL/GenBank/DDBJ databases">
        <title>Actinorhabdospora filicis NBRC 111898.</title>
        <authorList>
            <person name="Ichikawa N."/>
            <person name="Sato H."/>
            <person name="Tonouchi N."/>
        </authorList>
    </citation>
    <scope>NUCLEOTIDE SEQUENCE</scope>
    <source>
        <strain evidence="8">NBRC 111898</strain>
    </source>
</reference>
<protein>
    <recommendedName>
        <fullName evidence="6">Serine protease</fullName>
        <ecNumber evidence="6">3.4.21.-</ecNumber>
    </recommendedName>
</protein>
<dbReference type="Gene3D" id="2.40.10.10">
    <property type="entry name" value="Trypsin-like serine proteases"/>
    <property type="match status" value="2"/>
</dbReference>
<accession>A0A9W6SI11</accession>
<keyword evidence="5 6" id="KW-0720">Serine protease</keyword>
<evidence type="ECO:0000256" key="3">
    <source>
        <dbReference type="ARBA" id="ARBA00022729"/>
    </source>
</evidence>
<dbReference type="PRINTS" id="PR00839">
    <property type="entry name" value="V8PROTEASE"/>
</dbReference>
<evidence type="ECO:0000256" key="7">
    <source>
        <dbReference type="SAM" id="MobiDB-lite"/>
    </source>
</evidence>
<evidence type="ECO:0000256" key="2">
    <source>
        <dbReference type="ARBA" id="ARBA00022670"/>
    </source>
</evidence>
<keyword evidence="3 6" id="KW-0732">Signal</keyword>